<accession>A0A0R1YRC6</accession>
<feature type="transmembrane region" description="Helical" evidence="1">
    <location>
        <begin position="6"/>
        <end position="29"/>
    </location>
</feature>
<keyword evidence="1" id="KW-0812">Transmembrane</keyword>
<evidence type="ECO:0000313" key="3">
    <source>
        <dbReference type="Proteomes" id="UP000051010"/>
    </source>
</evidence>
<keyword evidence="1" id="KW-1133">Transmembrane helix</keyword>
<name>A0A0R1YRC6_9LACO</name>
<feature type="transmembrane region" description="Helical" evidence="1">
    <location>
        <begin position="83"/>
        <end position="105"/>
    </location>
</feature>
<evidence type="ECO:0000256" key="1">
    <source>
        <dbReference type="SAM" id="Phobius"/>
    </source>
</evidence>
<reference evidence="2 3" key="1">
    <citation type="journal article" date="2015" name="Genome Announc.">
        <title>Expanding the biotechnology potential of lactobacilli through comparative genomics of 213 strains and associated genera.</title>
        <authorList>
            <person name="Sun Z."/>
            <person name="Harris H.M."/>
            <person name="McCann A."/>
            <person name="Guo C."/>
            <person name="Argimon S."/>
            <person name="Zhang W."/>
            <person name="Yang X."/>
            <person name="Jeffery I.B."/>
            <person name="Cooney J.C."/>
            <person name="Kagawa T.F."/>
            <person name="Liu W."/>
            <person name="Song Y."/>
            <person name="Salvetti E."/>
            <person name="Wrobel A."/>
            <person name="Rasinkangas P."/>
            <person name="Parkhill J."/>
            <person name="Rea M.C."/>
            <person name="O'Sullivan O."/>
            <person name="Ritari J."/>
            <person name="Douillard F.P."/>
            <person name="Paul Ross R."/>
            <person name="Yang R."/>
            <person name="Briner A.E."/>
            <person name="Felis G.E."/>
            <person name="de Vos W.M."/>
            <person name="Barrangou R."/>
            <person name="Klaenhammer T.R."/>
            <person name="Caufield P.W."/>
            <person name="Cui Y."/>
            <person name="Zhang H."/>
            <person name="O'Toole P.W."/>
        </authorList>
    </citation>
    <scope>NUCLEOTIDE SEQUENCE [LARGE SCALE GENOMIC DNA]</scope>
    <source>
        <strain evidence="2 3">DSM 18390</strain>
    </source>
</reference>
<feature type="transmembrane region" description="Helical" evidence="1">
    <location>
        <begin position="111"/>
        <end position="134"/>
    </location>
</feature>
<gene>
    <name evidence="2" type="ORF">FD47_GL000273</name>
</gene>
<proteinExistence type="predicted"/>
<protein>
    <submittedName>
        <fullName evidence="2">Uncharacterized protein</fullName>
    </submittedName>
</protein>
<keyword evidence="1" id="KW-0472">Membrane</keyword>
<dbReference type="PATRIC" id="fig|1423786.4.peg.278"/>
<sequence>MTLEAIGMTIFLKITDFLTLYVLISLWVGDFFSMRMQGRSSKYVARLLQRDATPLKMAIENPVKMGPETLAFITKKLNSINRWFWLANKNGAMLVVLALQEWLVFTAKQNWGLVTIELLMLFICGIILAADLRVNHVRIELEKKLKPYEDRLWFEYHLKKG</sequence>
<dbReference type="Proteomes" id="UP000051010">
    <property type="component" value="Unassembled WGS sequence"/>
</dbReference>
<evidence type="ECO:0000313" key="2">
    <source>
        <dbReference type="EMBL" id="KRM44634.1"/>
    </source>
</evidence>
<comment type="caution">
    <text evidence="2">The sequence shown here is derived from an EMBL/GenBank/DDBJ whole genome shotgun (WGS) entry which is preliminary data.</text>
</comment>
<dbReference type="EMBL" id="AZFZ01000011">
    <property type="protein sequence ID" value="KRM44634.1"/>
    <property type="molecule type" value="Genomic_DNA"/>
</dbReference>
<dbReference type="AlphaFoldDB" id="A0A0R1YRC6"/>
<organism evidence="2 3">
    <name type="scientific">Lentilactobacillus parafarraginis DSM 18390 = JCM 14109</name>
    <dbReference type="NCBI Taxonomy" id="1423786"/>
    <lineage>
        <taxon>Bacteria</taxon>
        <taxon>Bacillati</taxon>
        <taxon>Bacillota</taxon>
        <taxon>Bacilli</taxon>
        <taxon>Lactobacillales</taxon>
        <taxon>Lactobacillaceae</taxon>
        <taxon>Lentilactobacillus</taxon>
    </lineage>
</organism>